<keyword evidence="5" id="KW-0325">Glycoprotein</keyword>
<dbReference type="PROSITE" id="PS00122">
    <property type="entry name" value="CARBOXYLESTERASE_B_1"/>
    <property type="match status" value="1"/>
</dbReference>
<evidence type="ECO:0000313" key="9">
    <source>
        <dbReference type="Proteomes" id="UP001231518"/>
    </source>
</evidence>
<comment type="caution">
    <text evidence="8">The sequence shown here is derived from an EMBL/GenBank/DDBJ whole genome shotgun (WGS) entry which is preliminary data.</text>
</comment>
<dbReference type="EC" id="3.1.1.-" evidence="6"/>
<evidence type="ECO:0000256" key="6">
    <source>
        <dbReference type="RuleBase" id="RU361235"/>
    </source>
</evidence>
<proteinExistence type="inferred from homology"/>
<dbReference type="InterPro" id="IPR002018">
    <property type="entry name" value="CarbesteraseB"/>
</dbReference>
<evidence type="ECO:0000313" key="8">
    <source>
        <dbReference type="EMBL" id="KAJ8733881.1"/>
    </source>
</evidence>
<dbReference type="InterPro" id="IPR029058">
    <property type="entry name" value="AB_hydrolase_fold"/>
</dbReference>
<protein>
    <recommendedName>
        <fullName evidence="6">Carboxylic ester hydrolase</fullName>
        <ecNumber evidence="6">3.1.1.-</ecNumber>
    </recommendedName>
</protein>
<evidence type="ECO:0000259" key="7">
    <source>
        <dbReference type="Pfam" id="PF00135"/>
    </source>
</evidence>
<keyword evidence="2" id="KW-0719">Serine esterase</keyword>
<dbReference type="Gene3D" id="3.40.50.1820">
    <property type="entry name" value="alpha/beta hydrolase"/>
    <property type="match status" value="1"/>
</dbReference>
<evidence type="ECO:0000256" key="3">
    <source>
        <dbReference type="ARBA" id="ARBA00022801"/>
    </source>
</evidence>
<evidence type="ECO:0000256" key="2">
    <source>
        <dbReference type="ARBA" id="ARBA00022487"/>
    </source>
</evidence>
<dbReference type="SUPFAM" id="SSF53474">
    <property type="entry name" value="alpha/beta-Hydrolases"/>
    <property type="match status" value="1"/>
</dbReference>
<dbReference type="GO" id="GO:0052689">
    <property type="term" value="F:carboxylic ester hydrolase activity"/>
    <property type="evidence" value="ECO:0007669"/>
    <property type="project" value="UniProtKB-KW"/>
</dbReference>
<accession>A0AAD7YZH1</accession>
<dbReference type="EMBL" id="JARGEI010000003">
    <property type="protein sequence ID" value="KAJ8733881.1"/>
    <property type="molecule type" value="Genomic_DNA"/>
</dbReference>
<reference evidence="8" key="1">
    <citation type="submission" date="2023-03" db="EMBL/GenBank/DDBJ databases">
        <title>Chromosome-level genomes of two armyworms, Mythimna separata and Mythimna loreyi, provide insights into the biosynthesis and reception of sex pheromones.</title>
        <authorList>
            <person name="Zhao H."/>
        </authorList>
    </citation>
    <scope>NUCLEOTIDE SEQUENCE</scope>
    <source>
        <strain evidence="8">BeijingLab</strain>
        <tissue evidence="8">Pupa</tissue>
    </source>
</reference>
<name>A0AAD7YZH1_MYTSE</name>
<sequence>MDVTTTQGVVRGRLHPYEDMYAFYNIPYATAPTGDHKFKAPLPPPRWLDTYESLKKTIICPQNKAVNKLLSEKLVMDEDCLIANVFVPRTTEKNLSVLVYAHGGAFSIGYGSTNKGSQLMKLKKDVIMVTFNYRLGVHGFLCLGTEDIPGNAGMKDQVALLRWVQKNIASFGGNPDDVTIAGSSTGSASVDLLMLSKSAEGLFHKVILESGGGLAAFAVQRDPLQIAKYHARKMNFTNFHDMHTLEDLYKKASLEVLNSHSFFDRTDSTFLFSPCVERDTGDGAFLTESPLSILKKGNFQKLPMLYGFTSMEGLLRIDYFDIWKHKMNDKFSDFLPADLQIPSVEEKEEVVKIIKSFYFGNKSIGIDNILGFVDYFSDVLITYPMLRALQLYVEGGNSQVYLYEYNFLINDSLPYPHIRGADHCAQSTAWLDNLDYRSESLESRKYQKMRLTVREIWHNFIKTGNPAPEGSSLPTWPPAGMDKSPHMKLGEKLELRGVLLEERTRFWDDIYQKYYRDAGPPPTPGQMIVPLEPNSATTEEIYGFIKRNFQLKKD</sequence>
<dbReference type="Proteomes" id="UP001231518">
    <property type="component" value="Chromosome 5"/>
</dbReference>
<keyword evidence="3 6" id="KW-0378">Hydrolase</keyword>
<evidence type="ECO:0000256" key="1">
    <source>
        <dbReference type="ARBA" id="ARBA00005964"/>
    </source>
</evidence>
<dbReference type="AlphaFoldDB" id="A0AAD7YZH1"/>
<dbReference type="PANTHER" id="PTHR11559">
    <property type="entry name" value="CARBOXYLESTERASE"/>
    <property type="match status" value="1"/>
</dbReference>
<organism evidence="8 9">
    <name type="scientific">Mythimna separata</name>
    <name type="common">Oriental armyworm</name>
    <name type="synonym">Pseudaletia separata</name>
    <dbReference type="NCBI Taxonomy" id="271217"/>
    <lineage>
        <taxon>Eukaryota</taxon>
        <taxon>Metazoa</taxon>
        <taxon>Ecdysozoa</taxon>
        <taxon>Arthropoda</taxon>
        <taxon>Hexapoda</taxon>
        <taxon>Insecta</taxon>
        <taxon>Pterygota</taxon>
        <taxon>Neoptera</taxon>
        <taxon>Endopterygota</taxon>
        <taxon>Lepidoptera</taxon>
        <taxon>Glossata</taxon>
        <taxon>Ditrysia</taxon>
        <taxon>Noctuoidea</taxon>
        <taxon>Noctuidae</taxon>
        <taxon>Noctuinae</taxon>
        <taxon>Hadenini</taxon>
        <taxon>Mythimna</taxon>
    </lineage>
</organism>
<dbReference type="InterPro" id="IPR019826">
    <property type="entry name" value="Carboxylesterase_B_AS"/>
</dbReference>
<keyword evidence="4" id="KW-1015">Disulfide bond</keyword>
<dbReference type="Pfam" id="PF00135">
    <property type="entry name" value="COesterase"/>
    <property type="match status" value="1"/>
</dbReference>
<dbReference type="InterPro" id="IPR050309">
    <property type="entry name" value="Type-B_Carboxylest/Lipase"/>
</dbReference>
<evidence type="ECO:0000256" key="5">
    <source>
        <dbReference type="ARBA" id="ARBA00023180"/>
    </source>
</evidence>
<evidence type="ECO:0000256" key="4">
    <source>
        <dbReference type="ARBA" id="ARBA00023157"/>
    </source>
</evidence>
<gene>
    <name evidence="8" type="ORF">PYW07_014432</name>
</gene>
<feature type="domain" description="Carboxylesterase type B" evidence="7">
    <location>
        <begin position="3"/>
        <end position="507"/>
    </location>
</feature>
<keyword evidence="9" id="KW-1185">Reference proteome</keyword>
<comment type="similarity">
    <text evidence="1 6">Belongs to the type-B carboxylesterase/lipase family.</text>
</comment>